<dbReference type="RefSeq" id="WP_139678692.1">
    <property type="nucleotide sequence ID" value="NZ_VDMN01000007.1"/>
</dbReference>
<reference evidence="3 4" key="1">
    <citation type="submission" date="2019-06" db="EMBL/GenBank/DDBJ databases">
        <title>The draft genome of Rhizobium smilacinae PTYR-5.</title>
        <authorList>
            <person name="Liu L."/>
            <person name="Li L."/>
            <person name="Zhang X."/>
        </authorList>
    </citation>
    <scope>NUCLEOTIDE SEQUENCE [LARGE SCALE GENOMIC DNA]</scope>
    <source>
        <strain evidence="3 4">PTYR-5</strain>
    </source>
</reference>
<dbReference type="Proteomes" id="UP000311605">
    <property type="component" value="Unassembled WGS sequence"/>
</dbReference>
<evidence type="ECO:0000256" key="2">
    <source>
        <dbReference type="SAM" id="SignalP"/>
    </source>
</evidence>
<comment type="caution">
    <text evidence="3">The sequence shown here is derived from an EMBL/GenBank/DDBJ whole genome shotgun (WGS) entry which is preliminary data.</text>
</comment>
<organism evidence="3 4">
    <name type="scientific">Aliirhizobium smilacinae</name>
    <dbReference type="NCBI Taxonomy" id="1395944"/>
    <lineage>
        <taxon>Bacteria</taxon>
        <taxon>Pseudomonadati</taxon>
        <taxon>Pseudomonadota</taxon>
        <taxon>Alphaproteobacteria</taxon>
        <taxon>Hyphomicrobiales</taxon>
        <taxon>Rhizobiaceae</taxon>
        <taxon>Aliirhizobium</taxon>
    </lineage>
</organism>
<feature type="signal peptide" evidence="2">
    <location>
        <begin position="1"/>
        <end position="20"/>
    </location>
</feature>
<keyword evidence="1" id="KW-0472">Membrane</keyword>
<dbReference type="EMBL" id="VDMN01000007">
    <property type="protein sequence ID" value="TNM60780.1"/>
    <property type="molecule type" value="Genomic_DNA"/>
</dbReference>
<dbReference type="InterPro" id="IPR022584">
    <property type="entry name" value="DUF2937"/>
</dbReference>
<keyword evidence="1" id="KW-0812">Transmembrane</keyword>
<keyword evidence="1" id="KW-1133">Transmembrane helix</keyword>
<feature type="transmembrane region" description="Helical" evidence="1">
    <location>
        <begin position="137"/>
        <end position="161"/>
    </location>
</feature>
<name>A0A5C4XDV0_9HYPH</name>
<gene>
    <name evidence="3" type="ORF">FHP24_23550</name>
</gene>
<evidence type="ECO:0000256" key="1">
    <source>
        <dbReference type="SAM" id="Phobius"/>
    </source>
</evidence>
<proteinExistence type="predicted"/>
<evidence type="ECO:0000313" key="3">
    <source>
        <dbReference type="EMBL" id="TNM60780.1"/>
    </source>
</evidence>
<sequence length="182" mass="20072">MSLVRRVLVFLIVVSSGALFSQVPEFAQQYRQRLGGAIDELTIIIQNFDEQANHSGLDRQAALNVYATSQEDFLRRQGDAMRRSFARYQSLSDQLADLSAASPILRPLIVMQRPDRRIITNAWREFVPALPLTVAGAVWAGAGVLAGAIVAVIIGASIGMAGRLRRRSWARSSPRRSGRVLQ</sequence>
<keyword evidence="2" id="KW-0732">Signal</keyword>
<dbReference type="Pfam" id="PF11157">
    <property type="entry name" value="DUF2937"/>
    <property type="match status" value="1"/>
</dbReference>
<dbReference type="AlphaFoldDB" id="A0A5C4XDV0"/>
<feature type="chain" id="PRO_5022857614" evidence="2">
    <location>
        <begin position="21"/>
        <end position="182"/>
    </location>
</feature>
<keyword evidence="4" id="KW-1185">Reference proteome</keyword>
<protein>
    <submittedName>
        <fullName evidence="3">DUF2937 family protein</fullName>
    </submittedName>
</protein>
<dbReference type="OrthoDB" id="193051at2"/>
<evidence type="ECO:0000313" key="4">
    <source>
        <dbReference type="Proteomes" id="UP000311605"/>
    </source>
</evidence>
<accession>A0A5C4XDV0</accession>